<reference evidence="2" key="1">
    <citation type="submission" date="2022-05" db="EMBL/GenBank/DDBJ databases">
        <title>Draft genome sequence of Clostridium tertium strain CP3 isolated from Peru.</title>
        <authorList>
            <person name="Hurtado R."/>
            <person name="Lima L."/>
            <person name="Sousa T."/>
            <person name="Jaiswal A.K."/>
            <person name="Tiwari S."/>
            <person name="Maturrano L."/>
            <person name="Brenig B."/>
            <person name="Azevedo V."/>
        </authorList>
    </citation>
    <scope>NUCLEOTIDE SEQUENCE</scope>
    <source>
        <strain evidence="2">CP3</strain>
    </source>
</reference>
<proteinExistence type="predicted"/>
<protein>
    <submittedName>
        <fullName evidence="2">Uncharacterized protein</fullName>
    </submittedName>
</protein>
<keyword evidence="3" id="KW-1185">Reference proteome</keyword>
<organism evidence="2 3">
    <name type="scientific">Clostridium tertium</name>
    <dbReference type="NCBI Taxonomy" id="1559"/>
    <lineage>
        <taxon>Bacteria</taxon>
        <taxon>Bacillati</taxon>
        <taxon>Bacillota</taxon>
        <taxon>Clostridia</taxon>
        <taxon>Eubacteriales</taxon>
        <taxon>Clostridiaceae</taxon>
        <taxon>Clostridium</taxon>
    </lineage>
</organism>
<feature type="transmembrane region" description="Helical" evidence="1">
    <location>
        <begin position="6"/>
        <end position="22"/>
    </location>
</feature>
<sequence length="45" mass="5150">MEKIRKSIVIICIVVILLTLRIKKNDDGIIVQVGIWQLIKSYLGI</sequence>
<dbReference type="AlphaFoldDB" id="A0A9X3XJL3"/>
<keyword evidence="1" id="KW-1133">Transmembrane helix</keyword>
<dbReference type="Proteomes" id="UP001141183">
    <property type="component" value="Unassembled WGS sequence"/>
</dbReference>
<name>A0A9X3XJL3_9CLOT</name>
<keyword evidence="1" id="KW-0472">Membrane</keyword>
<dbReference type="RefSeq" id="WP_272470377.1">
    <property type="nucleotide sequence ID" value="NZ_JAMRYU010000012.1"/>
</dbReference>
<accession>A0A9X3XJL3</accession>
<comment type="caution">
    <text evidence="2">The sequence shown here is derived from an EMBL/GenBank/DDBJ whole genome shotgun (WGS) entry which is preliminary data.</text>
</comment>
<evidence type="ECO:0000313" key="2">
    <source>
        <dbReference type="EMBL" id="MDC4240850.1"/>
    </source>
</evidence>
<evidence type="ECO:0000313" key="3">
    <source>
        <dbReference type="Proteomes" id="UP001141183"/>
    </source>
</evidence>
<keyword evidence="1" id="KW-0812">Transmembrane</keyword>
<evidence type="ECO:0000256" key="1">
    <source>
        <dbReference type="SAM" id="Phobius"/>
    </source>
</evidence>
<dbReference type="EMBL" id="JAMRYU010000012">
    <property type="protein sequence ID" value="MDC4240850.1"/>
    <property type="molecule type" value="Genomic_DNA"/>
</dbReference>
<gene>
    <name evidence="2" type="ORF">NE398_11840</name>
</gene>